<feature type="domain" description="C3H1-type" evidence="7">
    <location>
        <begin position="52"/>
        <end position="80"/>
    </location>
</feature>
<dbReference type="RefSeq" id="XP_058983626.1">
    <property type="nucleotide sequence ID" value="XM_059127643.1"/>
</dbReference>
<dbReference type="InterPro" id="IPR000571">
    <property type="entry name" value="Znf_CCCH"/>
</dbReference>
<dbReference type="Pfam" id="PF22628">
    <property type="entry name" value="zf-CCCH_10"/>
    <property type="match status" value="2"/>
</dbReference>
<feature type="zinc finger region" description="C3H1-type" evidence="6">
    <location>
        <begin position="18"/>
        <end position="46"/>
    </location>
</feature>
<evidence type="ECO:0000313" key="8">
    <source>
        <dbReference type="Proteomes" id="UP001652621"/>
    </source>
</evidence>
<accession>A0ABM3VCU9</accession>
<feature type="zinc finger region" description="C3H1-type" evidence="6">
    <location>
        <begin position="177"/>
        <end position="205"/>
    </location>
</feature>
<dbReference type="PANTHER" id="PTHR12675">
    <property type="entry name" value="MUSCLEBLIND-LIKE PROTEIN"/>
    <property type="match status" value="1"/>
</dbReference>
<keyword evidence="1 6" id="KW-0479">Metal-binding</keyword>
<dbReference type="PROSITE" id="PS50103">
    <property type="entry name" value="ZF_C3H1"/>
    <property type="match status" value="4"/>
</dbReference>
<keyword evidence="2" id="KW-0677">Repeat</keyword>
<evidence type="ECO:0000256" key="4">
    <source>
        <dbReference type="ARBA" id="ARBA00022833"/>
    </source>
</evidence>
<reference evidence="9" key="1">
    <citation type="submission" date="2025-08" db="UniProtKB">
        <authorList>
            <consortium name="RefSeq"/>
        </authorList>
    </citation>
    <scope>IDENTIFICATION</scope>
    <source>
        <strain evidence="9">Aabys</strain>
        <tissue evidence="9">Whole body</tissue>
    </source>
</reference>
<keyword evidence="8" id="KW-1185">Reference proteome</keyword>
<dbReference type="PANTHER" id="PTHR12675:SF12">
    <property type="entry name" value="PROTEIN MUSCLEBLIND"/>
    <property type="match status" value="1"/>
</dbReference>
<feature type="domain" description="C3H1-type" evidence="7">
    <location>
        <begin position="177"/>
        <end position="205"/>
    </location>
</feature>
<feature type="domain" description="C3H1-type" evidence="7">
    <location>
        <begin position="212"/>
        <end position="238"/>
    </location>
</feature>
<evidence type="ECO:0000256" key="5">
    <source>
        <dbReference type="ARBA" id="ARBA00038226"/>
    </source>
</evidence>
<keyword evidence="4 6" id="KW-0862">Zinc</keyword>
<gene>
    <name evidence="9" type="primary">LOC101900996</name>
</gene>
<protein>
    <submittedName>
        <fullName evidence="9">Protein muscleblind isoform X6</fullName>
    </submittedName>
</protein>
<comment type="similarity">
    <text evidence="5">Belongs to the muscleblind family.</text>
</comment>
<dbReference type="Proteomes" id="UP001652621">
    <property type="component" value="Unplaced"/>
</dbReference>
<feature type="zinc finger region" description="C3H1-type" evidence="6">
    <location>
        <begin position="52"/>
        <end position="80"/>
    </location>
</feature>
<dbReference type="Gene3D" id="3.30.1370.210">
    <property type="match status" value="2"/>
</dbReference>
<evidence type="ECO:0000256" key="2">
    <source>
        <dbReference type="ARBA" id="ARBA00022737"/>
    </source>
</evidence>
<name>A0ABM3VCU9_MUSDO</name>
<dbReference type="GeneID" id="101900996"/>
<evidence type="ECO:0000259" key="7">
    <source>
        <dbReference type="PROSITE" id="PS50103"/>
    </source>
</evidence>
<dbReference type="SMART" id="SM00356">
    <property type="entry name" value="ZnF_C3H1"/>
    <property type="match status" value="4"/>
</dbReference>
<proteinExistence type="inferred from homology"/>
<organism evidence="8 9">
    <name type="scientific">Musca domestica</name>
    <name type="common">House fly</name>
    <dbReference type="NCBI Taxonomy" id="7370"/>
    <lineage>
        <taxon>Eukaryota</taxon>
        <taxon>Metazoa</taxon>
        <taxon>Ecdysozoa</taxon>
        <taxon>Arthropoda</taxon>
        <taxon>Hexapoda</taxon>
        <taxon>Insecta</taxon>
        <taxon>Pterygota</taxon>
        <taxon>Neoptera</taxon>
        <taxon>Endopterygota</taxon>
        <taxon>Diptera</taxon>
        <taxon>Brachycera</taxon>
        <taxon>Muscomorpha</taxon>
        <taxon>Muscoidea</taxon>
        <taxon>Muscidae</taxon>
        <taxon>Musca</taxon>
    </lineage>
</organism>
<feature type="zinc finger region" description="C3H1-type" evidence="6">
    <location>
        <begin position="212"/>
        <end position="238"/>
    </location>
</feature>
<evidence type="ECO:0000256" key="3">
    <source>
        <dbReference type="ARBA" id="ARBA00022771"/>
    </source>
</evidence>
<sequence>MAAMVNMTSLLNGKDSRWLQLEVCREFQRNKCSRQDTECKFAHPPANVEVQNGKVTACYDSIKGRCNRDKPPCKYFHPPQHLKDQLLINGRNHLALKNALMQQMGIAPGQPVIPGQVPAVATNPYLTGIPANTYSPYFAPGHLVPALLGPDPSAVASQLGPVVPQAVQVAQQKIPRSDRLEVCREFTRGACKRAESECRFAHPQDTVARHDDGSITVCMDAVKGRCTRDPCRYFHPPLHLQAQLKAAHSRATAVAAAAASLQQQQQQQQAQQQHHQQPAMANAAAAAAAANAAAVAAMSLGQQQHTLEVGKKRAADTDMFQLMDVKAVGSFYYENFAYSGMVPIKRPAAEKSGIPVYPGATTYQQLMQLQQPFVPVSSHNSDRRLLYHTQCPIVINGTVYIISAII</sequence>
<evidence type="ECO:0000256" key="6">
    <source>
        <dbReference type="PROSITE-ProRule" id="PRU00723"/>
    </source>
</evidence>
<keyword evidence="3 6" id="KW-0863">Zinc-finger</keyword>
<feature type="domain" description="C3H1-type" evidence="7">
    <location>
        <begin position="18"/>
        <end position="46"/>
    </location>
</feature>
<dbReference type="InterPro" id="IPR054429">
    <property type="entry name" value="Znf-CCCH_Muscleblind-like"/>
</dbReference>
<evidence type="ECO:0000313" key="9">
    <source>
        <dbReference type="RefSeq" id="XP_058983626.1"/>
    </source>
</evidence>
<evidence type="ECO:0000256" key="1">
    <source>
        <dbReference type="ARBA" id="ARBA00022723"/>
    </source>
</evidence>